<dbReference type="Proteomes" id="UP000239650">
    <property type="component" value="Unassembled WGS sequence"/>
</dbReference>
<evidence type="ECO:0000256" key="5">
    <source>
        <dbReference type="ARBA" id="ARBA00008378"/>
    </source>
</evidence>
<dbReference type="FunFam" id="3.30.420.10:FF:000047">
    <property type="entry name" value="Ribonuclease HIII"/>
    <property type="match status" value="1"/>
</dbReference>
<evidence type="ECO:0000256" key="12">
    <source>
        <dbReference type="ARBA" id="ARBA00022801"/>
    </source>
</evidence>
<dbReference type="HAMAP" id="MF_00053">
    <property type="entry name" value="RNase_HIII"/>
    <property type="match status" value="1"/>
</dbReference>
<dbReference type="PIRSF" id="PIRSF037748">
    <property type="entry name" value="RnhC"/>
    <property type="match status" value="1"/>
</dbReference>
<evidence type="ECO:0000256" key="10">
    <source>
        <dbReference type="ARBA" id="ARBA00022723"/>
    </source>
</evidence>
<keyword evidence="12 14" id="KW-0378">Hydrolase</keyword>
<dbReference type="GO" id="GO:0005737">
    <property type="term" value="C:cytoplasm"/>
    <property type="evidence" value="ECO:0007669"/>
    <property type="project" value="UniProtKB-SubCell"/>
</dbReference>
<reference evidence="19" key="3">
    <citation type="submission" date="2023-04" db="EMBL/GenBank/DDBJ databases">
        <title>Novel strain of Lactilactobacillus sakei and use thereof.</title>
        <authorList>
            <person name="Kim S.Y."/>
        </authorList>
    </citation>
    <scope>NUCLEOTIDE SEQUENCE</scope>
    <source>
        <strain evidence="19">HUP1</strain>
    </source>
</reference>
<evidence type="ECO:0000313" key="21">
    <source>
        <dbReference type="Proteomes" id="UP000239650"/>
    </source>
</evidence>
<dbReference type="GO" id="GO:0032299">
    <property type="term" value="C:ribonuclease H2 complex"/>
    <property type="evidence" value="ECO:0007669"/>
    <property type="project" value="TreeGrafter"/>
</dbReference>
<dbReference type="GO" id="GO:0004523">
    <property type="term" value="F:RNA-DNA hybrid ribonuclease activity"/>
    <property type="evidence" value="ECO:0007669"/>
    <property type="project" value="UniProtKB-UniRule"/>
</dbReference>
<dbReference type="InterPro" id="IPR024568">
    <property type="entry name" value="RNase_HIII_N"/>
</dbReference>
<comment type="function">
    <text evidence="3 14">Endonuclease that specifically degrades the RNA of RNA-DNA hybrids.</text>
</comment>
<proteinExistence type="inferred from homology"/>
<evidence type="ECO:0000256" key="15">
    <source>
        <dbReference type="PROSITE-ProRule" id="PRU01319"/>
    </source>
</evidence>
<evidence type="ECO:0000313" key="18">
    <source>
        <dbReference type="EMBL" id="SPE21804.1"/>
    </source>
</evidence>
<comment type="catalytic activity">
    <reaction evidence="1 14 15">
        <text>Endonucleolytic cleavage to 5'-phosphomonoester.</text>
        <dbReference type="EC" id="3.1.26.4"/>
    </reaction>
</comment>
<dbReference type="Proteomes" id="UP001179858">
    <property type="component" value="Chromosome"/>
</dbReference>
<keyword evidence="13 14" id="KW-0460">Magnesium</keyword>
<evidence type="ECO:0000256" key="2">
    <source>
        <dbReference type="ARBA" id="ARBA00001946"/>
    </source>
</evidence>
<evidence type="ECO:0000313" key="19">
    <source>
        <dbReference type="EMBL" id="WGI19569.1"/>
    </source>
</evidence>
<dbReference type="Gene3D" id="3.30.420.10">
    <property type="entry name" value="Ribonuclease H-like superfamily/Ribonuclease H"/>
    <property type="match status" value="1"/>
</dbReference>
<dbReference type="AlphaFoldDB" id="A0A1W6D5P4"/>
<feature type="binding site" evidence="14 15">
    <location>
        <position position="200"/>
    </location>
    <ligand>
        <name>a divalent metal cation</name>
        <dbReference type="ChEBI" id="CHEBI:60240"/>
    </ligand>
</feature>
<name>A0A1W6D5P4_LATSK</name>
<dbReference type="OMA" id="GCTITAY"/>
<evidence type="ECO:0000256" key="14">
    <source>
        <dbReference type="HAMAP-Rule" id="MF_00053"/>
    </source>
</evidence>
<dbReference type="Gene3D" id="3.30.310.10">
    <property type="entry name" value="TATA-Binding Protein"/>
    <property type="match status" value="1"/>
</dbReference>
<dbReference type="InterPro" id="IPR004641">
    <property type="entry name" value="RNase_HIII"/>
</dbReference>
<keyword evidence="11 14" id="KW-0255">Endonuclease</keyword>
<dbReference type="Pfam" id="PF11858">
    <property type="entry name" value="DUF3378"/>
    <property type="match status" value="1"/>
</dbReference>
<dbReference type="EMBL" id="OKRC01000007">
    <property type="protein sequence ID" value="SPE21804.1"/>
    <property type="molecule type" value="Genomic_DNA"/>
</dbReference>
<comment type="similarity">
    <text evidence="5 14">Belongs to the RNase HII family. RnhC subfamily.</text>
</comment>
<dbReference type="NCBIfam" id="TIGR00716">
    <property type="entry name" value="rnhC"/>
    <property type="match status" value="1"/>
</dbReference>
<dbReference type="GO" id="GO:0006298">
    <property type="term" value="P:mismatch repair"/>
    <property type="evidence" value="ECO:0007669"/>
    <property type="project" value="TreeGrafter"/>
</dbReference>
<organism evidence="18 21">
    <name type="scientific">Latilactobacillus sakei</name>
    <name type="common">Lactobacillus sakei</name>
    <dbReference type="NCBI Taxonomy" id="1599"/>
    <lineage>
        <taxon>Bacteria</taxon>
        <taxon>Bacillati</taxon>
        <taxon>Bacillota</taxon>
        <taxon>Bacilli</taxon>
        <taxon>Lactobacillales</taxon>
        <taxon>Lactobacillaceae</taxon>
        <taxon>Latilactobacillus</taxon>
    </lineage>
</organism>
<dbReference type="Pfam" id="PF01351">
    <property type="entry name" value="RNase_HII"/>
    <property type="match status" value="1"/>
</dbReference>
<evidence type="ECO:0000313" key="17">
    <source>
        <dbReference type="EMBL" id="PKX77106.1"/>
    </source>
</evidence>
<dbReference type="InterPro" id="IPR001352">
    <property type="entry name" value="RNase_HII/HIII"/>
</dbReference>
<dbReference type="EC" id="3.1.26.4" evidence="6 14"/>
<dbReference type="EMBL" id="MKGH01000037">
    <property type="protein sequence ID" value="PKX77106.1"/>
    <property type="molecule type" value="Genomic_DNA"/>
</dbReference>
<evidence type="ECO:0000256" key="1">
    <source>
        <dbReference type="ARBA" id="ARBA00000077"/>
    </source>
</evidence>
<evidence type="ECO:0000313" key="20">
    <source>
        <dbReference type="Proteomes" id="UP000234349"/>
    </source>
</evidence>
<dbReference type="InterPro" id="IPR012337">
    <property type="entry name" value="RNaseH-like_sf"/>
</dbReference>
<gene>
    <name evidence="14 18" type="primary">rnhC</name>
    <name evidence="17" type="ORF">CUR37_07390</name>
    <name evidence="18" type="ORF">LAS9267_01496</name>
    <name evidence="19" type="ORF">QBD03_02175</name>
</gene>
<feature type="binding site" evidence="14 15">
    <location>
        <position position="97"/>
    </location>
    <ligand>
        <name>a divalent metal cation</name>
        <dbReference type="ChEBI" id="CHEBI:60240"/>
    </ligand>
</feature>
<dbReference type="Proteomes" id="UP000234349">
    <property type="component" value="Unassembled WGS sequence"/>
</dbReference>
<feature type="binding site" evidence="14 15">
    <location>
        <position position="96"/>
    </location>
    <ligand>
        <name>a divalent metal cation</name>
        <dbReference type="ChEBI" id="CHEBI:60240"/>
    </ligand>
</feature>
<dbReference type="GO" id="GO:0003723">
    <property type="term" value="F:RNA binding"/>
    <property type="evidence" value="ECO:0007669"/>
    <property type="project" value="UniProtKB-UniRule"/>
</dbReference>
<evidence type="ECO:0000256" key="4">
    <source>
        <dbReference type="ARBA" id="ARBA00004496"/>
    </source>
</evidence>
<comment type="cofactor">
    <cofactor evidence="2">
        <name>Mg(2+)</name>
        <dbReference type="ChEBI" id="CHEBI:18420"/>
    </cofactor>
</comment>
<dbReference type="RefSeq" id="WP_011374100.1">
    <property type="nucleotide sequence ID" value="NZ_AP017931.1"/>
</dbReference>
<keyword evidence="8 14" id="KW-0963">Cytoplasm</keyword>
<reference evidence="18 21" key="2">
    <citation type="submission" date="2018-02" db="EMBL/GenBank/DDBJ databases">
        <authorList>
            <person name="Rodrigo-Torres L."/>
            <person name="Arahal R. D."/>
            <person name="Lucena T."/>
        </authorList>
    </citation>
    <scope>NUCLEOTIDE SEQUENCE [LARGE SCALE GENOMIC DNA]</scope>
    <source>
        <strain evidence="18 21">CECT 9267</strain>
    </source>
</reference>
<evidence type="ECO:0000256" key="8">
    <source>
        <dbReference type="ARBA" id="ARBA00022490"/>
    </source>
</evidence>
<dbReference type="CDD" id="cd06590">
    <property type="entry name" value="RNase_HII_bacteria_HIII_like"/>
    <property type="match status" value="1"/>
</dbReference>
<dbReference type="EMBL" id="CP122959">
    <property type="protein sequence ID" value="WGI19569.1"/>
    <property type="molecule type" value="Genomic_DNA"/>
</dbReference>
<sequence length="305" mass="33460">MQAVIKMTPAQLKTIQQTYPSNRPLPPGAVFAHRGNGLNVTGYRSGKVLFQGATAEAAAAKWGPLAPAKKSKATKGSAKGDTLPPDFANWSVIGSDEVGNGSYFGPLTIAAVYVSQENLSFVRNLGVADSKTLTDAQIDQMAIKMMTKLPYHIVNIMPQKYNQVHEQMNIEKMKAVSHNFALLKVLKKIQPDQPQGILIDQFEPRATYYRYLKDEPVVLRDNVYFTTKAEQFHLAVAAASIIARHQANLSMIELSKLAGRDIPVGAHKSIDKIAADLLDQGGLEYLGQFAKLHFINTKKAQALRS</sequence>
<comment type="cofactor">
    <cofactor evidence="14 15">
        <name>Mn(2+)</name>
        <dbReference type="ChEBI" id="CHEBI:29035"/>
    </cofactor>
    <cofactor evidence="14 15">
        <name>Mg(2+)</name>
        <dbReference type="ChEBI" id="CHEBI:18420"/>
    </cofactor>
    <text evidence="14 15">Manganese or magnesium. Binds 1 divalent metal ion per monomer in the absence of substrate. May bind a second metal ion after substrate binding.</text>
</comment>
<dbReference type="PANTHER" id="PTHR10954:SF23">
    <property type="entry name" value="RIBONUCLEASE"/>
    <property type="match status" value="1"/>
</dbReference>
<dbReference type="CDD" id="cd14796">
    <property type="entry name" value="RNAse_HIII_N"/>
    <property type="match status" value="1"/>
</dbReference>
<dbReference type="GO" id="GO:0043137">
    <property type="term" value="P:DNA replication, removal of RNA primer"/>
    <property type="evidence" value="ECO:0007669"/>
    <property type="project" value="TreeGrafter"/>
</dbReference>
<evidence type="ECO:0000256" key="13">
    <source>
        <dbReference type="ARBA" id="ARBA00022842"/>
    </source>
</evidence>
<feature type="domain" description="RNase H type-2" evidence="16">
    <location>
        <begin position="90"/>
        <end position="305"/>
    </location>
</feature>
<dbReference type="PANTHER" id="PTHR10954">
    <property type="entry name" value="RIBONUCLEASE H2 SUBUNIT A"/>
    <property type="match status" value="1"/>
</dbReference>
<evidence type="ECO:0000256" key="9">
    <source>
        <dbReference type="ARBA" id="ARBA00022722"/>
    </source>
</evidence>
<dbReference type="PROSITE" id="PS51975">
    <property type="entry name" value="RNASE_H_2"/>
    <property type="match status" value="1"/>
</dbReference>
<evidence type="ECO:0000256" key="6">
    <source>
        <dbReference type="ARBA" id="ARBA00012180"/>
    </source>
</evidence>
<evidence type="ECO:0000256" key="7">
    <source>
        <dbReference type="ARBA" id="ARBA00021407"/>
    </source>
</evidence>
<keyword evidence="10 14" id="KW-0479">Metal-binding</keyword>
<protein>
    <recommendedName>
        <fullName evidence="7 14">Ribonuclease HIII</fullName>
        <shortName evidence="14">RNase HIII</shortName>
        <ecNumber evidence="6 14">3.1.26.4</ecNumber>
    </recommendedName>
</protein>
<comment type="subcellular location">
    <subcellularLocation>
        <location evidence="4 14">Cytoplasm</location>
    </subcellularLocation>
</comment>
<keyword evidence="9 14" id="KW-0540">Nuclease</keyword>
<dbReference type="SUPFAM" id="SSF53098">
    <property type="entry name" value="Ribonuclease H-like"/>
    <property type="match status" value="1"/>
</dbReference>
<evidence type="ECO:0000259" key="16">
    <source>
        <dbReference type="PROSITE" id="PS51975"/>
    </source>
</evidence>
<dbReference type="InterPro" id="IPR012295">
    <property type="entry name" value="TBP_dom_sf"/>
</dbReference>
<evidence type="ECO:0000256" key="11">
    <source>
        <dbReference type="ARBA" id="ARBA00022759"/>
    </source>
</evidence>
<dbReference type="InterPro" id="IPR024567">
    <property type="entry name" value="RNase_HII/HIII_dom"/>
</dbReference>
<reference evidence="17 20" key="1">
    <citation type="submission" date="2016-09" db="EMBL/GenBank/DDBJ databases">
        <authorList>
            <person name="Inglin R.C."/>
        </authorList>
    </citation>
    <scope>NUCLEOTIDE SEQUENCE [LARGE SCALE GENOMIC DNA]</scope>
    <source>
        <strain evidence="17 20">RI-517</strain>
    </source>
</reference>
<dbReference type="GeneID" id="57133220"/>
<accession>A0A1W6D5P4</accession>
<dbReference type="InterPro" id="IPR036397">
    <property type="entry name" value="RNaseH_sf"/>
</dbReference>
<evidence type="ECO:0000256" key="3">
    <source>
        <dbReference type="ARBA" id="ARBA00004065"/>
    </source>
</evidence>
<dbReference type="GO" id="GO:0000287">
    <property type="term" value="F:magnesium ion binding"/>
    <property type="evidence" value="ECO:0007669"/>
    <property type="project" value="UniProtKB-UniRule"/>
</dbReference>